<dbReference type="STRING" id="1423750.FC89_GL001701"/>
<sequence>MEDLKVDSVIELRSPLVEAAPYLFKLINQERQFFERWLPWATAIKSVKDEAFFLICAQKKIADNELWLWVIYYNQRPAGIIDLHQLDLTNCHGQIGYWLGRIYQKHGIMTASLNKLTDYLFATDRLHRLDLLIEASNQTSYAVAQRAGFKQQTVLRDYLLRNQVFCDAILFSKIAG</sequence>
<organism evidence="2 3">
    <name type="scientific">Liquorilactobacillus ghanensis DSM 18630</name>
    <dbReference type="NCBI Taxonomy" id="1423750"/>
    <lineage>
        <taxon>Bacteria</taxon>
        <taxon>Bacillati</taxon>
        <taxon>Bacillota</taxon>
        <taxon>Bacilli</taxon>
        <taxon>Lactobacillales</taxon>
        <taxon>Lactobacillaceae</taxon>
        <taxon>Liquorilactobacillus</taxon>
    </lineage>
</organism>
<dbReference type="Pfam" id="PF13302">
    <property type="entry name" value="Acetyltransf_3"/>
    <property type="match status" value="1"/>
</dbReference>
<dbReference type="PANTHER" id="PTHR43441:SF11">
    <property type="entry name" value="RIBOSOMAL-PROTEIN-SERINE ACETYLTRANSFERASE"/>
    <property type="match status" value="1"/>
</dbReference>
<dbReference type="InterPro" id="IPR051908">
    <property type="entry name" value="Ribosomal_N-acetyltransferase"/>
</dbReference>
<dbReference type="InterPro" id="IPR000182">
    <property type="entry name" value="GNAT_dom"/>
</dbReference>
<keyword evidence="3" id="KW-1185">Reference proteome</keyword>
<dbReference type="GO" id="GO:1990189">
    <property type="term" value="F:protein N-terminal-serine acetyltransferase activity"/>
    <property type="evidence" value="ECO:0007669"/>
    <property type="project" value="TreeGrafter"/>
</dbReference>
<evidence type="ECO:0000313" key="3">
    <source>
        <dbReference type="Proteomes" id="UP000051451"/>
    </source>
</evidence>
<dbReference type="PATRIC" id="fig|1423750.3.peg.1746"/>
<dbReference type="Gene3D" id="3.40.630.30">
    <property type="match status" value="1"/>
</dbReference>
<protein>
    <recommendedName>
        <fullName evidence="1">N-acetyltransferase domain-containing protein</fullName>
    </recommendedName>
</protein>
<dbReference type="PROSITE" id="PS51186">
    <property type="entry name" value="GNAT"/>
    <property type="match status" value="1"/>
</dbReference>
<gene>
    <name evidence="2" type="ORF">FC89_GL001701</name>
</gene>
<evidence type="ECO:0000313" key="2">
    <source>
        <dbReference type="EMBL" id="KRM05231.1"/>
    </source>
</evidence>
<name>A0A0R1VJ38_9LACO</name>
<dbReference type="AlphaFoldDB" id="A0A0R1VJ38"/>
<feature type="domain" description="N-acetyltransferase" evidence="1">
    <location>
        <begin position="10"/>
        <end position="176"/>
    </location>
</feature>
<dbReference type="GeneID" id="98319563"/>
<reference evidence="2 3" key="1">
    <citation type="journal article" date="2015" name="Genome Announc.">
        <title>Expanding the biotechnology potential of lactobacilli through comparative genomics of 213 strains and associated genera.</title>
        <authorList>
            <person name="Sun Z."/>
            <person name="Harris H.M."/>
            <person name="McCann A."/>
            <person name="Guo C."/>
            <person name="Argimon S."/>
            <person name="Zhang W."/>
            <person name="Yang X."/>
            <person name="Jeffery I.B."/>
            <person name="Cooney J.C."/>
            <person name="Kagawa T.F."/>
            <person name="Liu W."/>
            <person name="Song Y."/>
            <person name="Salvetti E."/>
            <person name="Wrobel A."/>
            <person name="Rasinkangas P."/>
            <person name="Parkhill J."/>
            <person name="Rea M.C."/>
            <person name="O'Sullivan O."/>
            <person name="Ritari J."/>
            <person name="Douillard F.P."/>
            <person name="Paul Ross R."/>
            <person name="Yang R."/>
            <person name="Briner A.E."/>
            <person name="Felis G.E."/>
            <person name="de Vos W.M."/>
            <person name="Barrangou R."/>
            <person name="Klaenhammer T.R."/>
            <person name="Caufield P.W."/>
            <person name="Cui Y."/>
            <person name="Zhang H."/>
            <person name="O'Toole P.W."/>
        </authorList>
    </citation>
    <scope>NUCLEOTIDE SEQUENCE [LARGE SCALE GENOMIC DNA]</scope>
    <source>
        <strain evidence="2 3">DSM 18630</strain>
    </source>
</reference>
<dbReference type="GO" id="GO:0005737">
    <property type="term" value="C:cytoplasm"/>
    <property type="evidence" value="ECO:0007669"/>
    <property type="project" value="TreeGrafter"/>
</dbReference>
<dbReference type="OrthoDB" id="9784707at2"/>
<comment type="caution">
    <text evidence="2">The sequence shown here is derived from an EMBL/GenBank/DDBJ whole genome shotgun (WGS) entry which is preliminary data.</text>
</comment>
<dbReference type="EMBL" id="AZGB01000022">
    <property type="protein sequence ID" value="KRM05231.1"/>
    <property type="molecule type" value="Genomic_DNA"/>
</dbReference>
<dbReference type="InterPro" id="IPR016181">
    <property type="entry name" value="Acyl_CoA_acyltransferase"/>
</dbReference>
<dbReference type="PANTHER" id="PTHR43441">
    <property type="entry name" value="RIBOSOMAL-PROTEIN-SERINE ACETYLTRANSFERASE"/>
    <property type="match status" value="1"/>
</dbReference>
<proteinExistence type="predicted"/>
<dbReference type="RefSeq" id="WP_057872288.1">
    <property type="nucleotide sequence ID" value="NZ_AZGB01000022.1"/>
</dbReference>
<evidence type="ECO:0000259" key="1">
    <source>
        <dbReference type="PROSITE" id="PS51186"/>
    </source>
</evidence>
<accession>A0A0R1VJ38</accession>
<dbReference type="SUPFAM" id="SSF55729">
    <property type="entry name" value="Acyl-CoA N-acyltransferases (Nat)"/>
    <property type="match status" value="1"/>
</dbReference>
<dbReference type="GO" id="GO:0008999">
    <property type="term" value="F:protein-N-terminal-alanine acetyltransferase activity"/>
    <property type="evidence" value="ECO:0007669"/>
    <property type="project" value="TreeGrafter"/>
</dbReference>
<dbReference type="Proteomes" id="UP000051451">
    <property type="component" value="Unassembled WGS sequence"/>
</dbReference>